<dbReference type="FunFam" id="3.40.50.720:FF:000084">
    <property type="entry name" value="Short-chain dehydrogenase reductase"/>
    <property type="match status" value="1"/>
</dbReference>
<sequence>MNLGIEGKLALVSASSRGLGRSCADALASEGCRVAVCSRNEASAQKAAHEISEQYDVEAMGFEADLAKKEDIDRLINQVTDALGTPDILVTNAGGPPPGTFEATALPDYQKALDLNLMSAVHLIHHVYPAMKAKGWGRIIAITSISVKQPIGDLLLSNMARSGLTGFLKTIATELAPHGITVNALLPGTHKTKRVDKLTRDRAALAGKTEEEVYRQMVSAIPCGAFGNPSDFGAAAAFLASRQANFITGHNLLVDGGKYMGTL</sequence>
<name>A0A1G5BN14_9BACT</name>
<dbReference type="STRING" id="419481.SAMN05216233_102102"/>
<dbReference type="PANTHER" id="PTHR42879:SF6">
    <property type="entry name" value="NADPH-DEPENDENT REDUCTASE BACG"/>
    <property type="match status" value="1"/>
</dbReference>
<dbReference type="AlphaFoldDB" id="A0A1G5BN14"/>
<evidence type="ECO:0000313" key="2">
    <source>
        <dbReference type="EMBL" id="SCX91467.1"/>
    </source>
</evidence>
<organism evidence="2 3">
    <name type="scientific">Desulfoluna spongiiphila</name>
    <dbReference type="NCBI Taxonomy" id="419481"/>
    <lineage>
        <taxon>Bacteria</taxon>
        <taxon>Pseudomonadati</taxon>
        <taxon>Thermodesulfobacteriota</taxon>
        <taxon>Desulfobacteria</taxon>
        <taxon>Desulfobacterales</taxon>
        <taxon>Desulfolunaceae</taxon>
        <taxon>Desulfoluna</taxon>
    </lineage>
</organism>
<dbReference type="InterPro" id="IPR036291">
    <property type="entry name" value="NAD(P)-bd_dom_sf"/>
</dbReference>
<dbReference type="Gene3D" id="3.40.50.720">
    <property type="entry name" value="NAD(P)-binding Rossmann-like Domain"/>
    <property type="match status" value="1"/>
</dbReference>
<dbReference type="PANTHER" id="PTHR42879">
    <property type="entry name" value="3-OXOACYL-(ACYL-CARRIER-PROTEIN) REDUCTASE"/>
    <property type="match status" value="1"/>
</dbReference>
<protein>
    <submittedName>
        <fullName evidence="2">3-oxoacyl-[acyl-carrier protein] reductase</fullName>
    </submittedName>
</protein>
<evidence type="ECO:0000256" key="1">
    <source>
        <dbReference type="ARBA" id="ARBA00006484"/>
    </source>
</evidence>
<dbReference type="SUPFAM" id="SSF51735">
    <property type="entry name" value="NAD(P)-binding Rossmann-fold domains"/>
    <property type="match status" value="1"/>
</dbReference>
<dbReference type="InterPro" id="IPR002347">
    <property type="entry name" value="SDR_fam"/>
</dbReference>
<reference evidence="2 3" key="1">
    <citation type="submission" date="2016-10" db="EMBL/GenBank/DDBJ databases">
        <authorList>
            <person name="de Groot N.N."/>
        </authorList>
    </citation>
    <scope>NUCLEOTIDE SEQUENCE [LARGE SCALE GENOMIC DNA]</scope>
    <source>
        <strain evidence="2 3">AA1</strain>
    </source>
</reference>
<evidence type="ECO:0000313" key="3">
    <source>
        <dbReference type="Proteomes" id="UP000198870"/>
    </source>
</evidence>
<dbReference type="Pfam" id="PF13561">
    <property type="entry name" value="adh_short_C2"/>
    <property type="match status" value="1"/>
</dbReference>
<dbReference type="Proteomes" id="UP000198870">
    <property type="component" value="Unassembled WGS sequence"/>
</dbReference>
<keyword evidence="3" id="KW-1185">Reference proteome</keyword>
<gene>
    <name evidence="2" type="ORF">SAMN05216233_102102</name>
</gene>
<dbReference type="InterPro" id="IPR050259">
    <property type="entry name" value="SDR"/>
</dbReference>
<proteinExistence type="inferred from homology"/>
<dbReference type="PRINTS" id="PR00081">
    <property type="entry name" value="GDHRDH"/>
</dbReference>
<comment type="similarity">
    <text evidence="1">Belongs to the short-chain dehydrogenases/reductases (SDR) family.</text>
</comment>
<dbReference type="EMBL" id="FMUX01000002">
    <property type="protein sequence ID" value="SCX91467.1"/>
    <property type="molecule type" value="Genomic_DNA"/>
</dbReference>
<dbReference type="RefSeq" id="WP_092208385.1">
    <property type="nucleotide sequence ID" value="NZ_FMUX01000002.1"/>
</dbReference>
<dbReference type="OrthoDB" id="5354363at2"/>
<accession>A0A1G5BN14</accession>
<dbReference type="CDD" id="cd05344">
    <property type="entry name" value="BKR_like_SDR_like"/>
    <property type="match status" value="1"/>
</dbReference>